<name>A0A9N8Z2E6_FUNMO</name>
<evidence type="ECO:0000256" key="1">
    <source>
        <dbReference type="SAM" id="Phobius"/>
    </source>
</evidence>
<keyword evidence="1" id="KW-0472">Membrane</keyword>
<feature type="transmembrane region" description="Helical" evidence="1">
    <location>
        <begin position="45"/>
        <end position="62"/>
    </location>
</feature>
<dbReference type="InterPro" id="IPR036259">
    <property type="entry name" value="MFS_trans_sf"/>
</dbReference>
<organism evidence="2 3">
    <name type="scientific">Funneliformis mosseae</name>
    <name type="common">Endomycorrhizal fungus</name>
    <name type="synonym">Glomus mosseae</name>
    <dbReference type="NCBI Taxonomy" id="27381"/>
    <lineage>
        <taxon>Eukaryota</taxon>
        <taxon>Fungi</taxon>
        <taxon>Fungi incertae sedis</taxon>
        <taxon>Mucoromycota</taxon>
        <taxon>Glomeromycotina</taxon>
        <taxon>Glomeromycetes</taxon>
        <taxon>Glomerales</taxon>
        <taxon>Glomeraceae</taxon>
        <taxon>Funneliformis</taxon>
    </lineage>
</organism>
<dbReference type="Proteomes" id="UP000789375">
    <property type="component" value="Unassembled WGS sequence"/>
</dbReference>
<protein>
    <submittedName>
        <fullName evidence="2">11110_t:CDS:1</fullName>
    </submittedName>
</protein>
<accession>A0A9N8Z2E6</accession>
<comment type="caution">
    <text evidence="2">The sequence shown here is derived from an EMBL/GenBank/DDBJ whole genome shotgun (WGS) entry which is preliminary data.</text>
</comment>
<reference evidence="2" key="1">
    <citation type="submission" date="2021-06" db="EMBL/GenBank/DDBJ databases">
        <authorList>
            <person name="Kallberg Y."/>
            <person name="Tangrot J."/>
            <person name="Rosling A."/>
        </authorList>
    </citation>
    <scope>NUCLEOTIDE SEQUENCE</scope>
    <source>
        <strain evidence="2">87-6 pot B 2015</strain>
    </source>
</reference>
<dbReference type="AlphaFoldDB" id="A0A9N8Z2E6"/>
<dbReference type="Gene3D" id="1.20.1250.20">
    <property type="entry name" value="MFS general substrate transporter like domains"/>
    <property type="match status" value="1"/>
</dbReference>
<dbReference type="EMBL" id="CAJVPP010000301">
    <property type="protein sequence ID" value="CAG8467151.1"/>
    <property type="molecule type" value="Genomic_DNA"/>
</dbReference>
<keyword evidence="1" id="KW-0812">Transmembrane</keyword>
<proteinExistence type="predicted"/>
<dbReference type="SUPFAM" id="SSF103473">
    <property type="entry name" value="MFS general substrate transporter"/>
    <property type="match status" value="1"/>
</dbReference>
<evidence type="ECO:0000313" key="2">
    <source>
        <dbReference type="EMBL" id="CAG8467151.1"/>
    </source>
</evidence>
<keyword evidence="3" id="KW-1185">Reference proteome</keyword>
<sequence length="64" mass="7240">MSRDQPTYLIPKRFIIVGLCAVTFANCYADRSNIVFMSMDFGWSSTTQGLVLSAFFVGYLTPKY</sequence>
<keyword evidence="1" id="KW-1133">Transmembrane helix</keyword>
<gene>
    <name evidence="2" type="ORF">FMOSSE_LOCUS2332</name>
</gene>
<evidence type="ECO:0000313" key="3">
    <source>
        <dbReference type="Proteomes" id="UP000789375"/>
    </source>
</evidence>